<dbReference type="GeneID" id="5247132"/>
<dbReference type="RefSeq" id="YP_001165297.1">
    <property type="nucleotide sequence ID" value="NC_009382.1"/>
</dbReference>
<protein>
    <submittedName>
        <fullName evidence="1">Uncharacterized protein</fullName>
    </submittedName>
</protein>
<dbReference type="EMBL" id="AB276040">
    <property type="protein sequence ID" value="BAF52425.1"/>
    <property type="molecule type" value="Genomic_DNA"/>
</dbReference>
<reference evidence="2" key="1">
    <citation type="journal article" date="2008" name="J. Bacteriol.">
        <title>Genomic characterization of Ralstonia solanacearum phage phiRSA1 and its related prophage (phiRSX) in strain GMI1000.</title>
        <authorList>
            <person name="Fujiwara A."/>
            <person name="Kawasaki T."/>
            <person name="Usami S."/>
            <person name="Fujie M."/>
            <person name="Yamada T."/>
        </authorList>
    </citation>
    <scope>NUCLEOTIDE SEQUENCE</scope>
</reference>
<proteinExistence type="predicted"/>
<accession>A4PE70</accession>
<dbReference type="KEGG" id="vg:5247132"/>
<dbReference type="Proteomes" id="UP000000227">
    <property type="component" value="Segment"/>
</dbReference>
<evidence type="ECO:0000313" key="1">
    <source>
        <dbReference type="EMBL" id="BAF52425.1"/>
    </source>
</evidence>
<name>A4PE70_9CAUD</name>
<evidence type="ECO:0000313" key="2">
    <source>
        <dbReference type="Proteomes" id="UP000000227"/>
    </source>
</evidence>
<organism evidence="1 2">
    <name type="scientific">Ralstonia phage RSA1</name>
    <dbReference type="NCBI Taxonomy" id="2993856"/>
    <lineage>
        <taxon>Viruses</taxon>
        <taxon>Duplodnaviria</taxon>
        <taxon>Heunggongvirae</taxon>
        <taxon>Uroviricota</taxon>
        <taxon>Caudoviricetes</taxon>
        <taxon>Peduoviridae</taxon>
        <taxon>Aresaunavirus</taxon>
        <taxon>Aresaunavirus RSA1</taxon>
    </lineage>
</organism>
<sequence length="593" mass="63368">MRPEAQQCLQVAAECPHQGDGGSVLLERLLEGGQHLGGVPGRARRECEVVVRALPFGLREIAVRPLIDDQAAVAPGHADEVGRITRAEVGRALQNVHHALERRRRPNRPELAPQVGVVQLVIQHHAANQLRAVARRLHGHGEIHRGRLVRVARHRGRGAGYRHATDGGDAEAAQVGVHRRFDIVITLAAPVHLGDVTGEVLLYAEAPVLRIVVRRQMHAWAATARGVAHHAGNHPRVELVQRAGELLGAARLEVVVHIVDRLGRSFVVVQPVHPFGLVDQHGADVQRGQALIERPRGLGAGALASARVVVLKRLVVVHADDALLALEEREVDVVHVGQATQREGGRTRNAAGVDRQRVDGALDQVHALCSSKTCRVGRPAVASLFTLALRLDVAIERRIEVAHVHAHHVAGVQRLHDKGSGRPAVAYRAGRQLRAGPGVVAQRASPECRVDGSIGNAPARQVRAHLLALGVAAVGDVFGLGLLAAFRLAGRLVEGNCVGLMQPLHSVGCVAAAREDDQVDAGSAVACAVLLPAGTVRRVVDEDGQRRVLVSVQRRVIQRLVAAGAALDGARAAFDAQPFGQVVEVDAFLQFFD</sequence>
<keyword evidence="2" id="KW-1185">Reference proteome</keyword>